<dbReference type="RefSeq" id="XP_045143959.1">
    <property type="nucleotide sequence ID" value="XM_045288024.1"/>
</dbReference>
<proteinExistence type="predicted"/>
<evidence type="ECO:0000313" key="1">
    <source>
        <dbReference type="Proteomes" id="UP000694863"/>
    </source>
</evidence>
<sequence>MDSRKHIQKGSLRREPETLSPPQHRQPSPQGGPMAAWSPPGMQSSTQQGLQTQDWVAEPAEVRRPNRHWSLSIDERRRRAMLGGLEKPVAGTQTYYREIAQAVSQMVSEDVDKDVLIPHPPRSAESTNAFHSFLARSASFWPSAASRQRANEAGASSSPPS</sequence>
<protein>
    <submittedName>
        <fullName evidence="2">Testis-expressed protein 22</fullName>
    </submittedName>
</protein>
<gene>
    <name evidence="2" type="primary">TEX22</name>
</gene>
<evidence type="ECO:0000313" key="2">
    <source>
        <dbReference type="RefSeq" id="XP_045143959.1"/>
    </source>
</evidence>
<accession>A0AC55CWT6</accession>
<organism evidence="1 2">
    <name type="scientific">Echinops telfairi</name>
    <name type="common">Lesser hedgehog tenrec</name>
    <dbReference type="NCBI Taxonomy" id="9371"/>
    <lineage>
        <taxon>Eukaryota</taxon>
        <taxon>Metazoa</taxon>
        <taxon>Chordata</taxon>
        <taxon>Craniata</taxon>
        <taxon>Vertebrata</taxon>
        <taxon>Euteleostomi</taxon>
        <taxon>Mammalia</taxon>
        <taxon>Eutheria</taxon>
        <taxon>Afrotheria</taxon>
        <taxon>Tenrecidae</taxon>
        <taxon>Tenrecinae</taxon>
        <taxon>Echinops</taxon>
    </lineage>
</organism>
<keyword evidence="1" id="KW-1185">Reference proteome</keyword>
<reference evidence="2" key="1">
    <citation type="submission" date="2025-08" db="UniProtKB">
        <authorList>
            <consortium name="RefSeq"/>
        </authorList>
    </citation>
    <scope>IDENTIFICATION</scope>
</reference>
<dbReference type="Proteomes" id="UP000694863">
    <property type="component" value="Unplaced"/>
</dbReference>
<name>A0AC55CWT6_ECHTE</name>